<sequence length="527" mass="60811">MNLVGNYTSGDESSSSSVEEDTKELTQQNYQEVEPTRKKRPAEYQITNQSHTKRNIPLPPPPELVFDKYWKDPALASLKSFIEPNQEPKNMGVDNLLFRSSLSCYFSVAIPVSTSQLQGLNRITQEINKLLVKRNFRLDKERFYKNVYRMRTNEPQKGIPNHSWYYNIRKPANVKAYDPWLETDEGDANKFFKNEAEYEKLAQEYNDKLLEVNKTRFLELKEKVDETAPSDNNNTSILADYNFMLFRPNYINRFGVPVALHMSYSLATPLPEEKREAVNEAALELRKLVNMVNKYRKSDNYEVAKEVLPKKIGRLIDSELKVQFKPKLYLLPNSNFSRLFLAYKPTFKELENCVFFSDLIRAVPFFKEAVSITEPSSLHVSICEFELPFPSRTHHKYNMLIADQINDAVNEYNGLIRKRDAPSYHMKTVFSKLNLRIHNDQVSFKISGKKSEAMTGDSKTESGKARNVKKEATHINSEDKVSSDPGKVKKQPIDVSNQKKVSLDPAKTTEKPTDVKNQDKTSSEPEK</sequence>
<feature type="region of interest" description="Disordered" evidence="1">
    <location>
        <begin position="1"/>
        <end position="58"/>
    </location>
</feature>
<dbReference type="Proteomes" id="UP001360560">
    <property type="component" value="Unassembled WGS sequence"/>
</dbReference>
<reference evidence="2 3" key="1">
    <citation type="journal article" date="2023" name="Elife">
        <title>Identification of key yeast species and microbe-microbe interactions impacting larval growth of Drosophila in the wild.</title>
        <authorList>
            <person name="Mure A."/>
            <person name="Sugiura Y."/>
            <person name="Maeda R."/>
            <person name="Honda K."/>
            <person name="Sakurai N."/>
            <person name="Takahashi Y."/>
            <person name="Watada M."/>
            <person name="Katoh T."/>
            <person name="Gotoh A."/>
            <person name="Gotoh Y."/>
            <person name="Taniguchi I."/>
            <person name="Nakamura K."/>
            <person name="Hayashi T."/>
            <person name="Katayama T."/>
            <person name="Uemura T."/>
            <person name="Hattori Y."/>
        </authorList>
    </citation>
    <scope>NUCLEOTIDE SEQUENCE [LARGE SCALE GENOMIC DNA]</scope>
    <source>
        <strain evidence="2 3">SC-9</strain>
    </source>
</reference>
<proteinExistence type="predicted"/>
<accession>A0AAV5QUA0</accession>
<feature type="compositionally biased region" description="Basic and acidic residues" evidence="1">
    <location>
        <begin position="507"/>
        <end position="527"/>
    </location>
</feature>
<feature type="compositionally biased region" description="Basic and acidic residues" evidence="1">
    <location>
        <begin position="458"/>
        <end position="482"/>
    </location>
</feature>
<keyword evidence="3" id="KW-1185">Reference proteome</keyword>
<evidence type="ECO:0000256" key="1">
    <source>
        <dbReference type="SAM" id="MobiDB-lite"/>
    </source>
</evidence>
<name>A0AAV5QUA0_9ASCO</name>
<dbReference type="AlphaFoldDB" id="A0AAV5QUA0"/>
<dbReference type="RefSeq" id="XP_064855112.1">
    <property type="nucleotide sequence ID" value="XM_064999040.1"/>
</dbReference>
<feature type="region of interest" description="Disordered" evidence="1">
    <location>
        <begin position="448"/>
        <end position="527"/>
    </location>
</feature>
<organism evidence="2 3">
    <name type="scientific">Saccharomycopsis crataegensis</name>
    <dbReference type="NCBI Taxonomy" id="43959"/>
    <lineage>
        <taxon>Eukaryota</taxon>
        <taxon>Fungi</taxon>
        <taxon>Dikarya</taxon>
        <taxon>Ascomycota</taxon>
        <taxon>Saccharomycotina</taxon>
        <taxon>Saccharomycetes</taxon>
        <taxon>Saccharomycopsidaceae</taxon>
        <taxon>Saccharomycopsis</taxon>
    </lineage>
</organism>
<protein>
    <submittedName>
        <fullName evidence="2">Uncharacterized protein</fullName>
    </submittedName>
</protein>
<evidence type="ECO:0000313" key="3">
    <source>
        <dbReference type="Proteomes" id="UP001360560"/>
    </source>
</evidence>
<comment type="caution">
    <text evidence="2">The sequence shown here is derived from an EMBL/GenBank/DDBJ whole genome shotgun (WGS) entry which is preliminary data.</text>
</comment>
<feature type="compositionally biased region" description="Polar residues" evidence="1">
    <location>
        <begin position="1"/>
        <end position="12"/>
    </location>
</feature>
<dbReference type="EMBL" id="BTFZ01000013">
    <property type="protein sequence ID" value="GMM38116.1"/>
    <property type="molecule type" value="Genomic_DNA"/>
</dbReference>
<gene>
    <name evidence="2" type="ORF">DASC09_054410</name>
</gene>
<dbReference type="GeneID" id="90076091"/>
<evidence type="ECO:0000313" key="2">
    <source>
        <dbReference type="EMBL" id="GMM38116.1"/>
    </source>
</evidence>